<gene>
    <name evidence="3" type="ORF">Lbru_1656</name>
</gene>
<protein>
    <recommendedName>
        <fullName evidence="5">Transmembrane protein</fullName>
    </recommendedName>
</protein>
<evidence type="ECO:0008006" key="5">
    <source>
        <dbReference type="Google" id="ProtNLM"/>
    </source>
</evidence>
<proteinExistence type="predicted"/>
<feature type="region of interest" description="Disordered" evidence="1">
    <location>
        <begin position="122"/>
        <end position="163"/>
    </location>
</feature>
<feature type="transmembrane region" description="Helical" evidence="2">
    <location>
        <begin position="15"/>
        <end position="37"/>
    </location>
</feature>
<evidence type="ECO:0000313" key="4">
    <source>
        <dbReference type="Proteomes" id="UP000054742"/>
    </source>
</evidence>
<keyword evidence="2" id="KW-1133">Transmembrane helix</keyword>
<organism evidence="3 4">
    <name type="scientific">Legionella brunensis</name>
    <dbReference type="NCBI Taxonomy" id="29422"/>
    <lineage>
        <taxon>Bacteria</taxon>
        <taxon>Pseudomonadati</taxon>
        <taxon>Pseudomonadota</taxon>
        <taxon>Gammaproteobacteria</taxon>
        <taxon>Legionellales</taxon>
        <taxon>Legionellaceae</taxon>
        <taxon>Legionella</taxon>
    </lineage>
</organism>
<dbReference type="Proteomes" id="UP000054742">
    <property type="component" value="Unassembled WGS sequence"/>
</dbReference>
<keyword evidence="2" id="KW-0812">Transmembrane</keyword>
<feature type="transmembrane region" description="Helical" evidence="2">
    <location>
        <begin position="69"/>
        <end position="88"/>
    </location>
</feature>
<name>A0A0W0SKU2_9GAMM</name>
<keyword evidence="2" id="KW-0472">Membrane</keyword>
<accession>A0A0W0SKU2</accession>
<evidence type="ECO:0000313" key="3">
    <source>
        <dbReference type="EMBL" id="KTC83833.1"/>
    </source>
</evidence>
<dbReference type="RefSeq" id="WP_058441722.1">
    <property type="nucleotide sequence ID" value="NZ_CAAAHU010000019.1"/>
</dbReference>
<dbReference type="AlphaFoldDB" id="A0A0W0SKU2"/>
<feature type="transmembrane region" description="Helical" evidence="2">
    <location>
        <begin position="44"/>
        <end position="63"/>
    </location>
</feature>
<evidence type="ECO:0000256" key="2">
    <source>
        <dbReference type="SAM" id="Phobius"/>
    </source>
</evidence>
<reference evidence="3 4" key="1">
    <citation type="submission" date="2015-11" db="EMBL/GenBank/DDBJ databases">
        <title>Genomic analysis of 38 Legionella species identifies large and diverse effector repertoires.</title>
        <authorList>
            <person name="Burstein D."/>
            <person name="Amaro F."/>
            <person name="Zusman T."/>
            <person name="Lifshitz Z."/>
            <person name="Cohen O."/>
            <person name="Gilbert J.A."/>
            <person name="Pupko T."/>
            <person name="Shuman H.A."/>
            <person name="Segal G."/>
        </authorList>
    </citation>
    <scope>NUCLEOTIDE SEQUENCE [LARGE SCALE GENOMIC DNA]</scope>
    <source>
        <strain evidence="3 4">ATCC 43878</strain>
    </source>
</reference>
<dbReference type="EMBL" id="LNXV01000013">
    <property type="protein sequence ID" value="KTC83833.1"/>
    <property type="molecule type" value="Genomic_DNA"/>
</dbReference>
<dbReference type="STRING" id="29422.Lbru_1656"/>
<comment type="caution">
    <text evidence="3">The sequence shown here is derived from an EMBL/GenBank/DDBJ whole genome shotgun (WGS) entry which is preliminary data.</text>
</comment>
<sequence>MTSKLIELAQTNYSFLLKCMAALATAAVITLGIIAALTMKTTAALAPAIMASTATGAVGITAFTAAPLLPIAALLICIGAVCLLPFCVGSPRSTGYRYYSNNYDTWYTPSFYSGSHTHAHAHGGPHHYHGSDGHHHSHDPYSGGHHHSHDSGQYHSDTHHRHH</sequence>
<evidence type="ECO:0000256" key="1">
    <source>
        <dbReference type="SAM" id="MobiDB-lite"/>
    </source>
</evidence>
<dbReference type="PATRIC" id="fig|29422.6.peg.1756"/>
<keyword evidence="4" id="KW-1185">Reference proteome</keyword>